<dbReference type="Pfam" id="PF03466">
    <property type="entry name" value="LysR_substrate"/>
    <property type="match status" value="1"/>
</dbReference>
<evidence type="ECO:0000259" key="6">
    <source>
        <dbReference type="PROSITE" id="PS50931"/>
    </source>
</evidence>
<dbReference type="SUPFAM" id="SSF53850">
    <property type="entry name" value="Periplasmic binding protein-like II"/>
    <property type="match status" value="1"/>
</dbReference>
<evidence type="ECO:0000313" key="7">
    <source>
        <dbReference type="EMBL" id="VVE13555.1"/>
    </source>
</evidence>
<dbReference type="InterPro" id="IPR036388">
    <property type="entry name" value="WH-like_DNA-bd_sf"/>
</dbReference>
<dbReference type="GO" id="GO:0003700">
    <property type="term" value="F:DNA-binding transcription factor activity"/>
    <property type="evidence" value="ECO:0007669"/>
    <property type="project" value="InterPro"/>
</dbReference>
<evidence type="ECO:0000256" key="5">
    <source>
        <dbReference type="SAM" id="Coils"/>
    </source>
</evidence>
<dbReference type="InterPro" id="IPR036390">
    <property type="entry name" value="WH_DNA-bd_sf"/>
</dbReference>
<dbReference type="PROSITE" id="PS50931">
    <property type="entry name" value="HTH_LYSR"/>
    <property type="match status" value="1"/>
</dbReference>
<feature type="coiled-coil region" evidence="5">
    <location>
        <begin position="80"/>
        <end position="107"/>
    </location>
</feature>
<protein>
    <submittedName>
        <fullName evidence="7">HTH-type transcriptional regulator GbpR</fullName>
    </submittedName>
</protein>
<accession>A0A5E4VRC7</accession>
<dbReference type="InterPro" id="IPR050950">
    <property type="entry name" value="HTH-type_LysR_regulators"/>
</dbReference>
<feature type="domain" description="HTH lysR-type" evidence="6">
    <location>
        <begin position="13"/>
        <end position="70"/>
    </location>
</feature>
<sequence length="313" mass="33836">MNARTGQAPPSRLKLKYLQAVAVLDETHSLTKAADRLNLTRAALSKTLAALEDLLGVKLYERTASGMVPTTFGRTLARHARMILGNLRSAEDELRDLMNEHRESLVVGALFIAMPQLLPQAIALMAESHPRCVITVRESGSFGLAAGLHDGSFDLVVGRLVPEYFRSAVELEPLFEEDLLVICRRGHPLADMPTPGWRDVADYPWLLPPKESPISHALQSQFLAGGVPGPGVIVEAFSIPLALGMLQTCDAITVLPSRLAHALRDKGDVTILPLRPPPLPAPMGVAWRKGDPLPPLATAFVDALKRCASAAPR</sequence>
<dbReference type="PRINTS" id="PR00039">
    <property type="entry name" value="HTHLYSR"/>
</dbReference>
<dbReference type="InterPro" id="IPR000847">
    <property type="entry name" value="LysR_HTH_N"/>
</dbReference>
<dbReference type="Gene3D" id="1.10.10.10">
    <property type="entry name" value="Winged helix-like DNA-binding domain superfamily/Winged helix DNA-binding domain"/>
    <property type="match status" value="1"/>
</dbReference>
<dbReference type="RefSeq" id="WP_150613385.1">
    <property type="nucleotide sequence ID" value="NZ_CABPRU010000006.1"/>
</dbReference>
<dbReference type="OrthoDB" id="5914299at2"/>
<dbReference type="Proteomes" id="UP000334380">
    <property type="component" value="Unassembled WGS sequence"/>
</dbReference>
<dbReference type="PANTHER" id="PTHR30419:SF8">
    <property type="entry name" value="NITROGEN ASSIMILATION TRANSCRIPTIONAL ACTIVATOR-RELATED"/>
    <property type="match status" value="1"/>
</dbReference>
<dbReference type="SUPFAM" id="SSF46785">
    <property type="entry name" value="Winged helix' DNA-binding domain"/>
    <property type="match status" value="1"/>
</dbReference>
<gene>
    <name evidence="7" type="primary">gbpR_2</name>
    <name evidence="7" type="ORF">PTE31013_02778</name>
</gene>
<dbReference type="PANTHER" id="PTHR30419">
    <property type="entry name" value="HTH-TYPE TRANSCRIPTIONAL REGULATOR YBHD"/>
    <property type="match status" value="1"/>
</dbReference>
<keyword evidence="8" id="KW-1185">Reference proteome</keyword>
<keyword evidence="2" id="KW-0805">Transcription regulation</keyword>
<dbReference type="Gene3D" id="3.40.190.290">
    <property type="match status" value="1"/>
</dbReference>
<keyword evidence="5" id="KW-0175">Coiled coil</keyword>
<dbReference type="Pfam" id="PF00126">
    <property type="entry name" value="HTH_1"/>
    <property type="match status" value="1"/>
</dbReference>
<evidence type="ECO:0000313" key="8">
    <source>
        <dbReference type="Proteomes" id="UP000334380"/>
    </source>
</evidence>
<keyword evidence="3" id="KW-0238">DNA-binding</keyword>
<dbReference type="InterPro" id="IPR005119">
    <property type="entry name" value="LysR_subst-bd"/>
</dbReference>
<comment type="similarity">
    <text evidence="1">Belongs to the LysR transcriptional regulatory family.</text>
</comment>
<dbReference type="AlphaFoldDB" id="A0A5E4VRC7"/>
<dbReference type="GO" id="GO:0003677">
    <property type="term" value="F:DNA binding"/>
    <property type="evidence" value="ECO:0007669"/>
    <property type="project" value="UniProtKB-KW"/>
</dbReference>
<evidence type="ECO:0000256" key="2">
    <source>
        <dbReference type="ARBA" id="ARBA00023015"/>
    </source>
</evidence>
<keyword evidence="4" id="KW-0804">Transcription</keyword>
<dbReference type="GO" id="GO:0005829">
    <property type="term" value="C:cytosol"/>
    <property type="evidence" value="ECO:0007669"/>
    <property type="project" value="TreeGrafter"/>
</dbReference>
<organism evidence="7 8">
    <name type="scientific">Pandoraea terrigena</name>
    <dbReference type="NCBI Taxonomy" id="2508292"/>
    <lineage>
        <taxon>Bacteria</taxon>
        <taxon>Pseudomonadati</taxon>
        <taxon>Pseudomonadota</taxon>
        <taxon>Betaproteobacteria</taxon>
        <taxon>Burkholderiales</taxon>
        <taxon>Burkholderiaceae</taxon>
        <taxon>Pandoraea</taxon>
    </lineage>
</organism>
<evidence type="ECO:0000256" key="4">
    <source>
        <dbReference type="ARBA" id="ARBA00023163"/>
    </source>
</evidence>
<evidence type="ECO:0000256" key="3">
    <source>
        <dbReference type="ARBA" id="ARBA00023125"/>
    </source>
</evidence>
<name>A0A5E4VRC7_9BURK</name>
<proteinExistence type="inferred from homology"/>
<dbReference type="EMBL" id="CABPRU010000006">
    <property type="protein sequence ID" value="VVE13555.1"/>
    <property type="molecule type" value="Genomic_DNA"/>
</dbReference>
<evidence type="ECO:0000256" key="1">
    <source>
        <dbReference type="ARBA" id="ARBA00009437"/>
    </source>
</evidence>
<reference evidence="7 8" key="1">
    <citation type="submission" date="2019-08" db="EMBL/GenBank/DDBJ databases">
        <authorList>
            <person name="Peeters C."/>
        </authorList>
    </citation>
    <scope>NUCLEOTIDE SEQUENCE [LARGE SCALE GENOMIC DNA]</scope>
    <source>
        <strain evidence="7 8">LMG 31013</strain>
    </source>
</reference>